<sequence>PRPRPPRFLSLLYKYPLSAVLSAFNHYLSDYVRDIGTVAQFLNSAISFGAITFLFGFIFKYLPDVRITWKDVRVGAIMTAILFTFGKYILGLYLGMGTLGSTYGAAGSLVVFLLWVYYSAQIFFFGAEFTQVYARRYGSRIVPNRHGISVNSK</sequence>
<dbReference type="PANTHER" id="PTHR30213">
    <property type="entry name" value="INNER MEMBRANE PROTEIN YHJD"/>
    <property type="match status" value="1"/>
</dbReference>
<evidence type="ECO:0000313" key="7">
    <source>
        <dbReference type="EMBL" id="MEG3440418.1"/>
    </source>
</evidence>
<comment type="caution">
    <text evidence="7">The sequence shown here is derived from an EMBL/GenBank/DDBJ whole genome shotgun (WGS) entry which is preliminary data.</text>
</comment>
<dbReference type="AlphaFoldDB" id="A0AAW9R147"/>
<evidence type="ECO:0000256" key="6">
    <source>
        <dbReference type="SAM" id="Phobius"/>
    </source>
</evidence>
<protein>
    <submittedName>
        <fullName evidence="7">YhjD/YihY/BrkB family envelope integrity protein</fullName>
    </submittedName>
</protein>
<evidence type="ECO:0000256" key="5">
    <source>
        <dbReference type="ARBA" id="ARBA00023136"/>
    </source>
</evidence>
<reference evidence="7 8" key="1">
    <citation type="submission" date="2024-01" db="EMBL/GenBank/DDBJ databases">
        <title>Genomic insights into the taxonomy and metabolism of the cyanobacterium Pannus brasiliensis CCIBt3594.</title>
        <authorList>
            <person name="Machado M."/>
            <person name="Botero N.B."/>
            <person name="Andreote A.P.D."/>
            <person name="Feitosa A.M.T."/>
            <person name="Popin R."/>
            <person name="Sivonen K."/>
            <person name="Fiore M.F."/>
        </authorList>
    </citation>
    <scope>NUCLEOTIDE SEQUENCE [LARGE SCALE GENOMIC DNA]</scope>
    <source>
        <strain evidence="7 8">CCIBt3594</strain>
    </source>
</reference>
<evidence type="ECO:0000256" key="2">
    <source>
        <dbReference type="ARBA" id="ARBA00022475"/>
    </source>
</evidence>
<name>A0AAW9R147_9CHRO</name>
<dbReference type="EMBL" id="JBAFSM010000105">
    <property type="protein sequence ID" value="MEG3440418.1"/>
    <property type="molecule type" value="Genomic_DNA"/>
</dbReference>
<keyword evidence="5 6" id="KW-0472">Membrane</keyword>
<feature type="transmembrane region" description="Helical" evidence="6">
    <location>
        <begin position="41"/>
        <end position="62"/>
    </location>
</feature>
<evidence type="ECO:0000256" key="3">
    <source>
        <dbReference type="ARBA" id="ARBA00022692"/>
    </source>
</evidence>
<proteinExistence type="predicted"/>
<dbReference type="PANTHER" id="PTHR30213:SF1">
    <property type="entry name" value="INNER MEMBRANE PROTEIN YHJD"/>
    <property type="match status" value="1"/>
</dbReference>
<keyword evidence="8" id="KW-1185">Reference proteome</keyword>
<gene>
    <name evidence="7" type="ORF">V0288_25075</name>
</gene>
<keyword evidence="4 6" id="KW-1133">Transmembrane helix</keyword>
<evidence type="ECO:0000256" key="4">
    <source>
        <dbReference type="ARBA" id="ARBA00022989"/>
    </source>
</evidence>
<feature type="transmembrane region" description="Helical" evidence="6">
    <location>
        <begin position="74"/>
        <end position="96"/>
    </location>
</feature>
<comment type="subcellular location">
    <subcellularLocation>
        <location evidence="1">Cell membrane</location>
        <topology evidence="1">Multi-pass membrane protein</topology>
    </subcellularLocation>
</comment>
<feature type="transmembrane region" description="Helical" evidence="6">
    <location>
        <begin position="102"/>
        <end position="127"/>
    </location>
</feature>
<dbReference type="RefSeq" id="WP_332867889.1">
    <property type="nucleotide sequence ID" value="NZ_JBAFSM010000105.1"/>
</dbReference>
<dbReference type="GO" id="GO:0005886">
    <property type="term" value="C:plasma membrane"/>
    <property type="evidence" value="ECO:0007669"/>
    <property type="project" value="UniProtKB-SubCell"/>
</dbReference>
<dbReference type="Proteomes" id="UP001328733">
    <property type="component" value="Unassembled WGS sequence"/>
</dbReference>
<dbReference type="InterPro" id="IPR017039">
    <property type="entry name" value="Virul_fac_BrkB"/>
</dbReference>
<accession>A0AAW9R147</accession>
<dbReference type="Pfam" id="PF03631">
    <property type="entry name" value="Virul_fac_BrkB"/>
    <property type="match status" value="1"/>
</dbReference>
<organism evidence="7 8">
    <name type="scientific">Pannus brasiliensis CCIBt3594</name>
    <dbReference type="NCBI Taxonomy" id="1427578"/>
    <lineage>
        <taxon>Bacteria</taxon>
        <taxon>Bacillati</taxon>
        <taxon>Cyanobacteriota</taxon>
        <taxon>Cyanophyceae</taxon>
        <taxon>Oscillatoriophycideae</taxon>
        <taxon>Chroococcales</taxon>
        <taxon>Microcystaceae</taxon>
        <taxon>Pannus</taxon>
    </lineage>
</organism>
<evidence type="ECO:0000256" key="1">
    <source>
        <dbReference type="ARBA" id="ARBA00004651"/>
    </source>
</evidence>
<keyword evidence="2" id="KW-1003">Cell membrane</keyword>
<feature type="non-terminal residue" evidence="7">
    <location>
        <position position="1"/>
    </location>
</feature>
<keyword evidence="3 6" id="KW-0812">Transmembrane</keyword>
<evidence type="ECO:0000313" key="8">
    <source>
        <dbReference type="Proteomes" id="UP001328733"/>
    </source>
</evidence>